<reference evidence="2" key="1">
    <citation type="journal article" date="2019" name="Int. J. Syst. Evol. Microbiol.">
        <title>The Global Catalogue of Microorganisms (GCM) 10K type strain sequencing project: providing services to taxonomists for standard genome sequencing and annotation.</title>
        <authorList>
            <consortium name="The Broad Institute Genomics Platform"/>
            <consortium name="The Broad Institute Genome Sequencing Center for Infectious Disease"/>
            <person name="Wu L."/>
            <person name="Ma J."/>
        </authorList>
    </citation>
    <scope>NUCLEOTIDE SEQUENCE [LARGE SCALE GENOMIC DNA]</scope>
    <source>
        <strain evidence="2">JCM 17017</strain>
    </source>
</reference>
<accession>A0ABP7J5C9</accession>
<evidence type="ECO:0000313" key="2">
    <source>
        <dbReference type="Proteomes" id="UP001501624"/>
    </source>
</evidence>
<dbReference type="Proteomes" id="UP001501624">
    <property type="component" value="Unassembled WGS sequence"/>
</dbReference>
<evidence type="ECO:0000313" key="1">
    <source>
        <dbReference type="EMBL" id="GAA3835086.1"/>
    </source>
</evidence>
<comment type="caution">
    <text evidence="1">The sequence shown here is derived from an EMBL/GenBank/DDBJ whole genome shotgun (WGS) entry which is preliminary data.</text>
</comment>
<protein>
    <submittedName>
        <fullName evidence="1">Uncharacterized protein</fullName>
    </submittedName>
</protein>
<name>A0ABP7J5C9_9PSEU</name>
<sequence length="75" mass="8238">MNNSLVDSLTDLHGHRFRRRRPAGQRLGAGGNGTCVAHRASEGGKYNLPEGTKITVFFLGGPQEIFTSRNFVNDH</sequence>
<organism evidence="1 2">
    <name type="scientific">Amycolatopsis tucumanensis</name>
    <dbReference type="NCBI Taxonomy" id="401106"/>
    <lineage>
        <taxon>Bacteria</taxon>
        <taxon>Bacillati</taxon>
        <taxon>Actinomycetota</taxon>
        <taxon>Actinomycetes</taxon>
        <taxon>Pseudonocardiales</taxon>
        <taxon>Pseudonocardiaceae</taxon>
        <taxon>Amycolatopsis</taxon>
    </lineage>
</organism>
<dbReference type="EMBL" id="BAABCM010000010">
    <property type="protein sequence ID" value="GAA3835086.1"/>
    <property type="molecule type" value="Genomic_DNA"/>
</dbReference>
<proteinExistence type="predicted"/>
<gene>
    <name evidence="1" type="ORF">GCM10022380_61760</name>
</gene>
<keyword evidence="2" id="KW-1185">Reference proteome</keyword>